<gene>
    <name evidence="2" type="ORF">CAPTEDRAFT_212940</name>
</gene>
<keyword evidence="4" id="KW-1185">Reference proteome</keyword>
<dbReference type="STRING" id="283909.R7TE89"/>
<dbReference type="Pfam" id="PF00106">
    <property type="entry name" value="adh_short"/>
    <property type="match status" value="1"/>
</dbReference>
<dbReference type="InterPro" id="IPR036291">
    <property type="entry name" value="NAD(P)-bd_dom_sf"/>
</dbReference>
<dbReference type="SUPFAM" id="SSF51735">
    <property type="entry name" value="NAD(P)-binding Rossmann-fold domains"/>
    <property type="match status" value="1"/>
</dbReference>
<dbReference type="InterPro" id="IPR020904">
    <property type="entry name" value="Sc_DH/Rdtase_CS"/>
</dbReference>
<dbReference type="EMBL" id="KB310276">
    <property type="protein sequence ID" value="ELT92049.1"/>
    <property type="molecule type" value="Genomic_DNA"/>
</dbReference>
<evidence type="ECO:0000256" key="1">
    <source>
        <dbReference type="ARBA" id="ARBA00023002"/>
    </source>
</evidence>
<dbReference type="PROSITE" id="PS00061">
    <property type="entry name" value="ADH_SHORT"/>
    <property type="match status" value="1"/>
</dbReference>
<dbReference type="InterPro" id="IPR002347">
    <property type="entry name" value="SDR_fam"/>
</dbReference>
<accession>R7TE89</accession>
<sequence>MDSLKDKVIIVTDVTSPIGRAAAEVLVEHGAFVVMCGRNETKVQAVEEGLSAFKNFKTHLQSETNFDESVKQTIDDVTKAYKKIHGVVYTEDVECKGTFEESSVRDLEVSFERLVEPLVPWYQRTRCHVAATKGSFVVVSSSASTKVSLGNLPYSVSKAGLDMFTKLMAMEMVDQGVTVNSINPTIVAEDKASLSNGITTQEAAQHIAYLLTDSAKFSTGRNILLEGMQS</sequence>
<keyword evidence="1" id="KW-0560">Oxidoreductase</keyword>
<proteinExistence type="predicted"/>
<organism evidence="2">
    <name type="scientific">Capitella teleta</name>
    <name type="common">Polychaete worm</name>
    <dbReference type="NCBI Taxonomy" id="283909"/>
    <lineage>
        <taxon>Eukaryota</taxon>
        <taxon>Metazoa</taxon>
        <taxon>Spiralia</taxon>
        <taxon>Lophotrochozoa</taxon>
        <taxon>Annelida</taxon>
        <taxon>Polychaeta</taxon>
        <taxon>Sedentaria</taxon>
        <taxon>Scolecida</taxon>
        <taxon>Capitellidae</taxon>
        <taxon>Capitella</taxon>
    </lineage>
</organism>
<evidence type="ECO:0000313" key="3">
    <source>
        <dbReference type="EnsemblMetazoa" id="CapteP212940"/>
    </source>
</evidence>
<dbReference type="Proteomes" id="UP000014760">
    <property type="component" value="Unassembled WGS sequence"/>
</dbReference>
<reference evidence="2 4" key="2">
    <citation type="journal article" date="2013" name="Nature">
        <title>Insights into bilaterian evolution from three spiralian genomes.</title>
        <authorList>
            <person name="Simakov O."/>
            <person name="Marletaz F."/>
            <person name="Cho S.J."/>
            <person name="Edsinger-Gonzales E."/>
            <person name="Havlak P."/>
            <person name="Hellsten U."/>
            <person name="Kuo D.H."/>
            <person name="Larsson T."/>
            <person name="Lv J."/>
            <person name="Arendt D."/>
            <person name="Savage R."/>
            <person name="Osoegawa K."/>
            <person name="de Jong P."/>
            <person name="Grimwood J."/>
            <person name="Chapman J.A."/>
            <person name="Shapiro H."/>
            <person name="Aerts A."/>
            <person name="Otillar R.P."/>
            <person name="Terry A.Y."/>
            <person name="Boore J.L."/>
            <person name="Grigoriev I.V."/>
            <person name="Lindberg D.R."/>
            <person name="Seaver E.C."/>
            <person name="Weisblat D.A."/>
            <person name="Putnam N.H."/>
            <person name="Rokhsar D.S."/>
        </authorList>
    </citation>
    <scope>NUCLEOTIDE SEQUENCE</scope>
    <source>
        <strain evidence="2 4">I ESC-2004</strain>
    </source>
</reference>
<dbReference type="GO" id="GO:0016491">
    <property type="term" value="F:oxidoreductase activity"/>
    <property type="evidence" value="ECO:0007669"/>
    <property type="project" value="UniProtKB-KW"/>
</dbReference>
<dbReference type="OrthoDB" id="6136002at2759"/>
<protein>
    <submittedName>
        <fullName evidence="2 3">Uncharacterized protein</fullName>
    </submittedName>
</protein>
<dbReference type="Gene3D" id="3.40.50.720">
    <property type="entry name" value="NAD(P)-binding Rossmann-like Domain"/>
    <property type="match status" value="1"/>
</dbReference>
<dbReference type="EMBL" id="AMQN01013517">
    <property type="status" value="NOT_ANNOTATED_CDS"/>
    <property type="molecule type" value="Genomic_DNA"/>
</dbReference>
<dbReference type="PRINTS" id="PR00081">
    <property type="entry name" value="GDHRDH"/>
</dbReference>
<dbReference type="PANTHER" id="PTHR43975:SF2">
    <property type="entry name" value="EG:BACR7A4.14 PROTEIN-RELATED"/>
    <property type="match status" value="1"/>
</dbReference>
<dbReference type="HOGENOM" id="CLU_010194_1_0_1"/>
<evidence type="ECO:0000313" key="2">
    <source>
        <dbReference type="EMBL" id="ELT92049.1"/>
    </source>
</evidence>
<evidence type="ECO:0000313" key="4">
    <source>
        <dbReference type="Proteomes" id="UP000014760"/>
    </source>
</evidence>
<reference evidence="3" key="3">
    <citation type="submission" date="2015-06" db="UniProtKB">
        <authorList>
            <consortium name="EnsemblMetazoa"/>
        </authorList>
    </citation>
    <scope>IDENTIFICATION</scope>
</reference>
<dbReference type="PANTHER" id="PTHR43975">
    <property type="entry name" value="ZGC:101858"/>
    <property type="match status" value="1"/>
</dbReference>
<dbReference type="AlphaFoldDB" id="R7TE89"/>
<reference evidence="4" key="1">
    <citation type="submission" date="2012-12" db="EMBL/GenBank/DDBJ databases">
        <authorList>
            <person name="Hellsten U."/>
            <person name="Grimwood J."/>
            <person name="Chapman J.A."/>
            <person name="Shapiro H."/>
            <person name="Aerts A."/>
            <person name="Otillar R.P."/>
            <person name="Terry A.Y."/>
            <person name="Boore J.L."/>
            <person name="Simakov O."/>
            <person name="Marletaz F."/>
            <person name="Cho S.-J."/>
            <person name="Edsinger-Gonzales E."/>
            <person name="Havlak P."/>
            <person name="Kuo D.-H."/>
            <person name="Larsson T."/>
            <person name="Lv J."/>
            <person name="Arendt D."/>
            <person name="Savage R."/>
            <person name="Osoegawa K."/>
            <person name="de Jong P."/>
            <person name="Lindberg D.R."/>
            <person name="Seaver E.C."/>
            <person name="Weisblat D.A."/>
            <person name="Putnam N.H."/>
            <person name="Grigoriev I.V."/>
            <person name="Rokhsar D.S."/>
        </authorList>
    </citation>
    <scope>NUCLEOTIDE SEQUENCE</scope>
    <source>
        <strain evidence="4">I ESC-2004</strain>
    </source>
</reference>
<dbReference type="EnsemblMetazoa" id="CapteT212940">
    <property type="protein sequence ID" value="CapteP212940"/>
    <property type="gene ID" value="CapteG212940"/>
</dbReference>
<name>R7TE89_CAPTE</name>